<dbReference type="InterPro" id="IPR046848">
    <property type="entry name" value="E_motif"/>
</dbReference>
<comment type="caution">
    <text evidence="6">The sequence shown here is derived from an EMBL/GenBank/DDBJ whole genome shotgun (WGS) entry which is preliminary data.</text>
</comment>
<feature type="repeat" description="PPR" evidence="3">
    <location>
        <begin position="300"/>
        <end position="330"/>
    </location>
</feature>
<name>A0A9P1EMQ8_CUSEU</name>
<feature type="transmembrane region" description="Helical" evidence="4">
    <location>
        <begin position="160"/>
        <end position="180"/>
    </location>
</feature>
<dbReference type="PANTHER" id="PTHR47926:SF503">
    <property type="entry name" value="PENTATRICOPEPTIDE REPEAT-CONTAINING PROTEIN"/>
    <property type="match status" value="1"/>
</dbReference>
<feature type="repeat" description="PPR" evidence="3">
    <location>
        <begin position="331"/>
        <end position="365"/>
    </location>
</feature>
<dbReference type="PANTHER" id="PTHR47926">
    <property type="entry name" value="PENTATRICOPEPTIDE REPEAT-CONTAINING PROTEIN"/>
    <property type="match status" value="1"/>
</dbReference>
<evidence type="ECO:0000256" key="1">
    <source>
        <dbReference type="ARBA" id="ARBA00006643"/>
    </source>
</evidence>
<dbReference type="InterPro" id="IPR032867">
    <property type="entry name" value="DYW_dom"/>
</dbReference>
<feature type="repeat" description="PPR" evidence="3">
    <location>
        <begin position="229"/>
        <end position="263"/>
    </location>
</feature>
<organism evidence="6 7">
    <name type="scientific">Cuscuta europaea</name>
    <name type="common">European dodder</name>
    <dbReference type="NCBI Taxonomy" id="41803"/>
    <lineage>
        <taxon>Eukaryota</taxon>
        <taxon>Viridiplantae</taxon>
        <taxon>Streptophyta</taxon>
        <taxon>Embryophyta</taxon>
        <taxon>Tracheophyta</taxon>
        <taxon>Spermatophyta</taxon>
        <taxon>Magnoliopsida</taxon>
        <taxon>eudicotyledons</taxon>
        <taxon>Gunneridae</taxon>
        <taxon>Pentapetalae</taxon>
        <taxon>asterids</taxon>
        <taxon>lamiids</taxon>
        <taxon>Solanales</taxon>
        <taxon>Convolvulaceae</taxon>
        <taxon>Cuscuteae</taxon>
        <taxon>Cuscuta</taxon>
        <taxon>Cuscuta subgen. Cuscuta</taxon>
    </lineage>
</organism>
<dbReference type="AlphaFoldDB" id="A0A9P1EMQ8"/>
<dbReference type="GO" id="GO:0008270">
    <property type="term" value="F:zinc ion binding"/>
    <property type="evidence" value="ECO:0007669"/>
    <property type="project" value="InterPro"/>
</dbReference>
<evidence type="ECO:0000256" key="3">
    <source>
        <dbReference type="PROSITE-ProRule" id="PRU00708"/>
    </source>
</evidence>
<dbReference type="InterPro" id="IPR002885">
    <property type="entry name" value="PPR_rpt"/>
</dbReference>
<feature type="domain" description="DYW" evidence="5">
    <location>
        <begin position="555"/>
        <end position="624"/>
    </location>
</feature>
<dbReference type="Pfam" id="PF13041">
    <property type="entry name" value="PPR_2"/>
    <property type="match status" value="3"/>
</dbReference>
<evidence type="ECO:0000256" key="2">
    <source>
        <dbReference type="ARBA" id="ARBA00022737"/>
    </source>
</evidence>
<dbReference type="GO" id="GO:0003729">
    <property type="term" value="F:mRNA binding"/>
    <property type="evidence" value="ECO:0007669"/>
    <property type="project" value="UniProtKB-ARBA"/>
</dbReference>
<feature type="repeat" description="PPR" evidence="3">
    <location>
        <begin position="128"/>
        <end position="162"/>
    </location>
</feature>
<dbReference type="Pfam" id="PF01535">
    <property type="entry name" value="PPR"/>
    <property type="match status" value="4"/>
</dbReference>
<dbReference type="OrthoDB" id="1487578at2759"/>
<dbReference type="EMBL" id="CAMAPE010000074">
    <property type="protein sequence ID" value="CAH9117670.1"/>
    <property type="molecule type" value="Genomic_DNA"/>
</dbReference>
<evidence type="ECO:0000256" key="4">
    <source>
        <dbReference type="SAM" id="Phobius"/>
    </source>
</evidence>
<keyword evidence="4" id="KW-0812">Transmembrane</keyword>
<keyword evidence="7" id="KW-1185">Reference proteome</keyword>
<keyword evidence="4" id="KW-0472">Membrane</keyword>
<dbReference type="InterPro" id="IPR046960">
    <property type="entry name" value="PPR_At4g14850-like_plant"/>
</dbReference>
<dbReference type="Proteomes" id="UP001152484">
    <property type="component" value="Unassembled WGS sequence"/>
</dbReference>
<dbReference type="NCBIfam" id="TIGR00756">
    <property type="entry name" value="PPR"/>
    <property type="match status" value="6"/>
</dbReference>
<evidence type="ECO:0000259" key="5">
    <source>
        <dbReference type="Pfam" id="PF14432"/>
    </source>
</evidence>
<dbReference type="Gene3D" id="1.25.40.10">
    <property type="entry name" value="Tetratricopeptide repeat domain"/>
    <property type="match status" value="3"/>
</dbReference>
<dbReference type="InterPro" id="IPR046849">
    <property type="entry name" value="E2_motif"/>
</dbReference>
<gene>
    <name evidence="6" type="ORF">CEURO_LOCUS21631</name>
</gene>
<dbReference type="GO" id="GO:0009451">
    <property type="term" value="P:RNA modification"/>
    <property type="evidence" value="ECO:0007669"/>
    <property type="project" value="InterPro"/>
</dbReference>
<keyword evidence="2" id="KW-0677">Repeat</keyword>
<dbReference type="PROSITE" id="PS51375">
    <property type="entry name" value="PPR"/>
    <property type="match status" value="5"/>
</dbReference>
<accession>A0A9P1EMQ8</accession>
<dbReference type="InterPro" id="IPR011990">
    <property type="entry name" value="TPR-like_helical_dom_sf"/>
</dbReference>
<evidence type="ECO:0000313" key="6">
    <source>
        <dbReference type="EMBL" id="CAH9117670.1"/>
    </source>
</evidence>
<dbReference type="FunFam" id="1.25.40.10:FF:000090">
    <property type="entry name" value="Pentatricopeptide repeat-containing protein, chloroplastic"/>
    <property type="match status" value="1"/>
</dbReference>
<dbReference type="Pfam" id="PF20431">
    <property type="entry name" value="E_motif"/>
    <property type="match status" value="1"/>
</dbReference>
<feature type="repeat" description="PPR" evidence="3">
    <location>
        <begin position="25"/>
        <end position="59"/>
    </location>
</feature>
<keyword evidence="4" id="KW-1133">Transmembrane helix</keyword>
<comment type="similarity">
    <text evidence="1">Belongs to the PPR family. PCMP-H subfamily.</text>
</comment>
<dbReference type="Pfam" id="PF14432">
    <property type="entry name" value="DYW_deaminase"/>
    <property type="match status" value="1"/>
</dbReference>
<proteinExistence type="inferred from homology"/>
<evidence type="ECO:0000313" key="7">
    <source>
        <dbReference type="Proteomes" id="UP001152484"/>
    </source>
</evidence>
<dbReference type="Pfam" id="PF20430">
    <property type="entry name" value="Eplus_motif"/>
    <property type="match status" value="1"/>
</dbReference>
<reference evidence="6" key="1">
    <citation type="submission" date="2022-07" db="EMBL/GenBank/DDBJ databases">
        <authorList>
            <person name="Macas J."/>
            <person name="Novak P."/>
            <person name="Neumann P."/>
        </authorList>
    </citation>
    <scope>NUCLEOTIDE SEQUENCE</scope>
</reference>
<protein>
    <recommendedName>
        <fullName evidence="5">DYW domain-containing protein</fullName>
    </recommendedName>
</protein>
<sequence length="624" mass="69687">MTRQLPSKICFSLTFQTTTRSAAEHAAPWNAKLQELSKQGKFEDGLTLYRRMLRSNASPNAFTFPFVLKSSATLSITLSGELLHCHVIKSGCESEPFVQTALISMYCKCGLVENASQVFDQNPQSRKLTVCYNALISGYITNSNFRKGCLLFREMRSNGVVFSAVTMLGLVSGCTAPMLLGVGMSFHSLNMKCGLETDLAIINCLLTMYLRCGSIELARDLFNHTPRKGLITWNAMITGYAQYGLAELVLDLYCKMDLSGIQPDPVTFVAVLSSCANLGAKKTGFEVEKRIESHGSMMLNIFLRNALINMYSRCGDLGRARAIFDDMPEKNIVTWTAMIGGYGMHGLGETAKELFDEMIKSGIQPDRTAFVSILSACSHAGLTKQGLKYLSMMETDFGLTPGAEHYSCIVDLLGRAGRVQEAYKLIGDMRVKPDGAVWGALLGACKIHKNRKLAELAFNRVIETEPMNIGYYVLLSNIYTEGKDWEGVRRVRVMMRERGLKKDAGYSYVEIEGRIHVFVAGDRSHPQLKEIHNVLGRLEERFGEDGRSKAPERLHSERLAIGFALLNTRIGADITVIKNLRICGDCHMFFRQVARVLVDRLFVVRDATRFHHFRNGSCSCNEYW</sequence>
<dbReference type="FunFam" id="1.25.40.10:FF:000073">
    <property type="entry name" value="Pentatricopeptide repeat-containing protein chloroplastic"/>
    <property type="match status" value="1"/>
</dbReference>
<dbReference type="FunFam" id="1.25.40.10:FF:000682">
    <property type="entry name" value="Pentatricopeptide repeat-containing protein At3g16610"/>
    <property type="match status" value="1"/>
</dbReference>